<feature type="compositionally biased region" description="Basic and acidic residues" evidence="1">
    <location>
        <begin position="142"/>
        <end position="158"/>
    </location>
</feature>
<accession>A0A9P8UNB4</accession>
<feature type="compositionally biased region" description="Acidic residues" evidence="1">
    <location>
        <begin position="967"/>
        <end position="984"/>
    </location>
</feature>
<dbReference type="OrthoDB" id="4966at2759"/>
<comment type="caution">
    <text evidence="2">The sequence shown here is derived from an EMBL/GenBank/DDBJ whole genome shotgun (WGS) entry which is preliminary data.</text>
</comment>
<evidence type="ECO:0000313" key="3">
    <source>
        <dbReference type="Proteomes" id="UP000758603"/>
    </source>
</evidence>
<organism evidence="2 3">
    <name type="scientific">Truncatella angustata</name>
    <dbReference type="NCBI Taxonomy" id="152316"/>
    <lineage>
        <taxon>Eukaryota</taxon>
        <taxon>Fungi</taxon>
        <taxon>Dikarya</taxon>
        <taxon>Ascomycota</taxon>
        <taxon>Pezizomycotina</taxon>
        <taxon>Sordariomycetes</taxon>
        <taxon>Xylariomycetidae</taxon>
        <taxon>Amphisphaeriales</taxon>
        <taxon>Sporocadaceae</taxon>
        <taxon>Truncatella</taxon>
    </lineage>
</organism>
<feature type="region of interest" description="Disordered" evidence="1">
    <location>
        <begin position="958"/>
        <end position="988"/>
    </location>
</feature>
<keyword evidence="3" id="KW-1185">Reference proteome</keyword>
<name>A0A9P8UNB4_9PEZI</name>
<dbReference type="Proteomes" id="UP000758603">
    <property type="component" value="Unassembled WGS sequence"/>
</dbReference>
<evidence type="ECO:0000313" key="2">
    <source>
        <dbReference type="EMBL" id="KAH6655243.1"/>
    </source>
</evidence>
<sequence length="1023" mass="114520">MPLTPIRAQAPGTPEAKHNGNVNQRTPNRAQIRKRLEDCAAEHPKHLITAAGLAKAIRTLAARNQQDQHALIAQTGYLQPAPNLTSSAIKDSGKRVAVANDDLDRDIVSSPFKKFCINKDKSTHVPLGEYDVTTPPRRIAVARDSRHEDTSDVEDTPRIQKFTPINKPRTNITDSEHIGKRTPLPSIANRGEGLGSPIKHGSPMHRHGGTPSGSTPSPIRRNLASDIPTFSSGTGITQRKAAPARLNLELPGAAPLTFVNEATHYVALPAYNRGIRVKVDEVQKIMDNEAQRTGDKLVALLKTPIYNLEPKDLLGLPAQFPFVVKPIPKTPSSAFARFSLATPATAQFSADAKVRSRAANDRAQSRIAEQVGTAAATGKPSAYRFVRRMRRTDRILAALNTGHGAIREKDVTKLVSMSGFTAKSTGSSQREKDKHPFDLISALSRIPELAMGVALFLPPRDVLTLYSVSVQFHTQTNTYLQSSIAFWTRDWAPDAARIFRWDQHKAYEHFAIQDPAGRQLTFPLQLTWQIAGNNDAASRSPWVRDNGRRVPSIKWYQMVALRDDIAADILAHLARQGFRCPKGTKASLLKMWMVMDLPTNEQRRGLLARHDVFSDLDLVNLVILITKLAFRLNDPIYGPETTDLLELMLGQKSLYSLWQMLFGHNYRDHVSLIQCKIRYDLGSGWHLGKFQLTGLLDPKYMRPYAPPVLGVPANQIGRLHLEHWGEKGVMVPALLRPSECILAEGARRQLKLDEHLMSLVIWGHVDQATGRNVAPSEDEIWMRDAEYKNRAINTSAELTPFHCRRARWDELDERGRKRILLAQEVREEGIYKWDDRKYDDRDLTFEENRDVNKKMTEALQSSAGVDLDDPSFRVDADGNEIAPDAASPFAPGIVTAGLTKAREYIHHDNGGGYESDSSVDSLEATIEVNDNSKVQYAWEPLLEDHIMHIPRTTALPAPNFGDIYGTTDDEETDQDDDGDIPGDEDYGRESDIEYENIWDMWEEMELKVFTSLFDDGVDEYMDT</sequence>
<dbReference type="EMBL" id="JAGPXC010000003">
    <property type="protein sequence ID" value="KAH6655243.1"/>
    <property type="molecule type" value="Genomic_DNA"/>
</dbReference>
<dbReference type="AlphaFoldDB" id="A0A9P8UNB4"/>
<gene>
    <name evidence="2" type="ORF">BKA67DRAFT_644761</name>
</gene>
<proteinExistence type="predicted"/>
<reference evidence="2" key="1">
    <citation type="journal article" date="2021" name="Nat. Commun.">
        <title>Genetic determinants of endophytism in the Arabidopsis root mycobiome.</title>
        <authorList>
            <person name="Mesny F."/>
            <person name="Miyauchi S."/>
            <person name="Thiergart T."/>
            <person name="Pickel B."/>
            <person name="Atanasova L."/>
            <person name="Karlsson M."/>
            <person name="Huettel B."/>
            <person name="Barry K.W."/>
            <person name="Haridas S."/>
            <person name="Chen C."/>
            <person name="Bauer D."/>
            <person name="Andreopoulos W."/>
            <person name="Pangilinan J."/>
            <person name="LaButti K."/>
            <person name="Riley R."/>
            <person name="Lipzen A."/>
            <person name="Clum A."/>
            <person name="Drula E."/>
            <person name="Henrissat B."/>
            <person name="Kohler A."/>
            <person name="Grigoriev I.V."/>
            <person name="Martin F.M."/>
            <person name="Hacquard S."/>
        </authorList>
    </citation>
    <scope>NUCLEOTIDE SEQUENCE</scope>
    <source>
        <strain evidence="2">MPI-SDFR-AT-0073</strain>
    </source>
</reference>
<dbReference type="RefSeq" id="XP_045959508.1">
    <property type="nucleotide sequence ID" value="XM_046105860.1"/>
</dbReference>
<feature type="compositionally biased region" description="Polar residues" evidence="1">
    <location>
        <begin position="228"/>
        <end position="237"/>
    </location>
</feature>
<evidence type="ECO:0000256" key="1">
    <source>
        <dbReference type="SAM" id="MobiDB-lite"/>
    </source>
</evidence>
<feature type="region of interest" description="Disordered" evidence="1">
    <location>
        <begin position="1"/>
        <end position="26"/>
    </location>
</feature>
<feature type="region of interest" description="Disordered" evidence="1">
    <location>
        <begin position="142"/>
        <end position="238"/>
    </location>
</feature>
<protein>
    <submittedName>
        <fullName evidence="2">Uncharacterized protein</fullName>
    </submittedName>
</protein>
<dbReference type="GeneID" id="70134751"/>